<keyword evidence="1" id="KW-1133">Transmembrane helix</keyword>
<proteinExistence type="predicted"/>
<evidence type="ECO:0000259" key="2">
    <source>
        <dbReference type="Pfam" id="PF26472"/>
    </source>
</evidence>
<dbReference type="RefSeq" id="WP_379780965.1">
    <property type="nucleotide sequence ID" value="NZ_JBHSWW010000092.1"/>
</dbReference>
<keyword evidence="1" id="KW-0472">Membrane</keyword>
<evidence type="ECO:0000313" key="4">
    <source>
        <dbReference type="Proteomes" id="UP001596442"/>
    </source>
</evidence>
<keyword evidence="1" id="KW-0812">Transmembrane</keyword>
<comment type="caution">
    <text evidence="3">The sequence shown here is derived from an EMBL/GenBank/DDBJ whole genome shotgun (WGS) entry which is preliminary data.</text>
</comment>
<feature type="transmembrane region" description="Helical" evidence="1">
    <location>
        <begin position="99"/>
        <end position="117"/>
    </location>
</feature>
<feature type="domain" description="DUF8147" evidence="2">
    <location>
        <begin position="2"/>
        <end position="113"/>
    </location>
</feature>
<evidence type="ECO:0000313" key="3">
    <source>
        <dbReference type="EMBL" id="MFC6753398.1"/>
    </source>
</evidence>
<evidence type="ECO:0000256" key="1">
    <source>
        <dbReference type="SAM" id="Phobius"/>
    </source>
</evidence>
<gene>
    <name evidence="3" type="ORF">ACFQEU_07960</name>
</gene>
<dbReference type="Pfam" id="PF26472">
    <property type="entry name" value="DUF8147"/>
    <property type="match status" value="1"/>
</dbReference>
<keyword evidence="4" id="KW-1185">Reference proteome</keyword>
<name>A0ABD5SAA1_9EURY</name>
<dbReference type="EMBL" id="JBHSWW010000092">
    <property type="protein sequence ID" value="MFC6753398.1"/>
    <property type="molecule type" value="Genomic_DNA"/>
</dbReference>
<protein>
    <recommendedName>
        <fullName evidence="2">DUF8147 domain-containing protein</fullName>
    </recommendedName>
</protein>
<reference evidence="3 4" key="1">
    <citation type="journal article" date="2019" name="Int. J. Syst. Evol. Microbiol.">
        <title>The Global Catalogue of Microorganisms (GCM) 10K type strain sequencing project: providing services to taxonomists for standard genome sequencing and annotation.</title>
        <authorList>
            <consortium name="The Broad Institute Genomics Platform"/>
            <consortium name="The Broad Institute Genome Sequencing Center for Infectious Disease"/>
            <person name="Wu L."/>
            <person name="Ma J."/>
        </authorList>
    </citation>
    <scope>NUCLEOTIDE SEQUENCE [LARGE SCALE GENOMIC DNA]</scope>
    <source>
        <strain evidence="3 4">CGMCC 1.3239</strain>
    </source>
</reference>
<organism evidence="3 4">
    <name type="scientific">Halorubrum tibetense</name>
    <dbReference type="NCBI Taxonomy" id="175631"/>
    <lineage>
        <taxon>Archaea</taxon>
        <taxon>Methanobacteriati</taxon>
        <taxon>Methanobacteriota</taxon>
        <taxon>Stenosarchaea group</taxon>
        <taxon>Halobacteria</taxon>
        <taxon>Halobacteriales</taxon>
        <taxon>Haloferacaceae</taxon>
        <taxon>Halorubrum</taxon>
    </lineage>
</organism>
<dbReference type="Proteomes" id="UP001596442">
    <property type="component" value="Unassembled WGS sequence"/>
</dbReference>
<accession>A0ABD5SAA1</accession>
<sequence>MNSRHLAAIGTGLTTFLVVTAALTSVLAARIAFSAIVALPVGAVAGGVVAVLTWLRFPDDPDSRPALLGGAAIGYTVLGGLLVQYAVPAARGLFDLQGLLGIAGVIGVVVFLAVWRFPERFDG</sequence>
<feature type="transmembrane region" description="Helical" evidence="1">
    <location>
        <begin position="67"/>
        <end position="87"/>
    </location>
</feature>
<dbReference type="AlphaFoldDB" id="A0ABD5SAA1"/>
<feature type="transmembrane region" description="Helical" evidence="1">
    <location>
        <begin position="31"/>
        <end position="55"/>
    </location>
</feature>
<dbReference type="InterPro" id="IPR058460">
    <property type="entry name" value="DUF8147"/>
</dbReference>